<keyword evidence="2 7" id="KW-0121">Carboxypeptidase</keyword>
<dbReference type="Gene3D" id="3.40.50.1820">
    <property type="entry name" value="alpha/beta hydrolase"/>
    <property type="match status" value="1"/>
</dbReference>
<feature type="region of interest" description="Disordered" evidence="8">
    <location>
        <begin position="30"/>
        <end position="268"/>
    </location>
</feature>
<dbReference type="InterPro" id="IPR001563">
    <property type="entry name" value="Peptidase_S10"/>
</dbReference>
<keyword evidence="4 9" id="KW-0732">Signal</keyword>
<evidence type="ECO:0000256" key="9">
    <source>
        <dbReference type="SAM" id="SignalP"/>
    </source>
</evidence>
<feature type="compositionally biased region" description="Low complexity" evidence="8">
    <location>
        <begin position="150"/>
        <end position="203"/>
    </location>
</feature>
<evidence type="ECO:0000313" key="11">
    <source>
        <dbReference type="Proteomes" id="UP001362899"/>
    </source>
</evidence>
<dbReference type="Proteomes" id="UP001362899">
    <property type="component" value="Unassembled WGS sequence"/>
</dbReference>
<evidence type="ECO:0000256" key="4">
    <source>
        <dbReference type="ARBA" id="ARBA00022729"/>
    </source>
</evidence>
<feature type="compositionally biased region" description="Polar residues" evidence="8">
    <location>
        <begin position="225"/>
        <end position="246"/>
    </location>
</feature>
<dbReference type="Gene3D" id="1.10.287.410">
    <property type="match status" value="1"/>
</dbReference>
<name>A0AAV5RHA9_STABA</name>
<evidence type="ECO:0000256" key="5">
    <source>
        <dbReference type="ARBA" id="ARBA00022801"/>
    </source>
</evidence>
<evidence type="ECO:0000256" key="2">
    <source>
        <dbReference type="ARBA" id="ARBA00022645"/>
    </source>
</evidence>
<evidence type="ECO:0000256" key="3">
    <source>
        <dbReference type="ARBA" id="ARBA00022670"/>
    </source>
</evidence>
<dbReference type="PANTHER" id="PTHR11802:SF113">
    <property type="entry name" value="SERINE CARBOXYPEPTIDASE CTSA-4.1"/>
    <property type="match status" value="1"/>
</dbReference>
<dbReference type="GO" id="GO:0006508">
    <property type="term" value="P:proteolysis"/>
    <property type="evidence" value="ECO:0007669"/>
    <property type="project" value="UniProtKB-KW"/>
</dbReference>
<protein>
    <recommendedName>
        <fullName evidence="7">Carboxypeptidase</fullName>
        <ecNumber evidence="7">3.4.16.-</ecNumber>
    </recommendedName>
</protein>
<dbReference type="PROSITE" id="PS00131">
    <property type="entry name" value="CARBOXYPEPT_SER_SER"/>
    <property type="match status" value="1"/>
</dbReference>
<dbReference type="SUPFAM" id="SSF53474">
    <property type="entry name" value="alpha/beta-Hydrolases"/>
    <property type="match status" value="1"/>
</dbReference>
<accession>A0AAV5RHA9</accession>
<keyword evidence="6" id="KW-0325">Glycoprotein</keyword>
<keyword evidence="11" id="KW-1185">Reference proteome</keyword>
<comment type="similarity">
    <text evidence="1 7">Belongs to the peptidase S10 family.</text>
</comment>
<sequence>MSFLYLLHLAKLASAAAIVDTKEPVISTQAYPGSLETSPEYINPDSPKTDDPENDILYDYPESSSAIPDESTFDSQNVDPAAAEPTQTQDAQAYAQYAPPSYQPQGLREPPQAQQPYIPPGYQQQPQYEQPQYGQPRFGLPGFLRPLFEPQYGQPQYGQPQYGQPQYGQPQYGQPQYGQPQFGQPQYEQPQYGQPQPQYGQPPMEHPNGVETQPATVAGPFESGFLTTSPSTQAVATSVDEPQQTVLEEPSIDAVGTNRHKKNSNELPIERSEALQNLKLDNVTQASGYLDTGSGDKLFYWFFSSRSDPAHDPVVIWLNGGPGCSSMEAILFENGPSNLDGESTLHPNQWSWNNRANVLYIDNPSGVGFSTGDKKVTDSIVAAVDFKNAITSFYDKYPFLKNNELHMSGESYAGRYIPVFAEAINKDDSCPVKVTSVIIGNGLVSPIAEYSSYGPMLCGQGGRDPVLSTQECEKIAEKEKGCLKYVEGCMNNNKFDCLMANEACSTVEGYIRRFNPYDIRDSGCAPNTNGLCYPELNNVQAYFNQDDVKSALGVPSQEQFKICNNRMNGEFYRARDPFQPTFHNITNLLESGVGVLIYNGDADIILNWLGGLQWTSGLEWSGHEGFAQAASSPTAWIPSDNKQRGQAVNYEKFTFLRVHNAGHMVPHDQPESAFYMLDAWLHGDYGFKAVNIY</sequence>
<gene>
    <name evidence="10" type="ORF">DASB73_015550</name>
</gene>
<dbReference type="InterPro" id="IPR029058">
    <property type="entry name" value="AB_hydrolase_fold"/>
</dbReference>
<dbReference type="GO" id="GO:0004185">
    <property type="term" value="F:serine-type carboxypeptidase activity"/>
    <property type="evidence" value="ECO:0007669"/>
    <property type="project" value="UniProtKB-UniRule"/>
</dbReference>
<evidence type="ECO:0000256" key="1">
    <source>
        <dbReference type="ARBA" id="ARBA00009431"/>
    </source>
</evidence>
<feature type="compositionally biased region" description="Low complexity" evidence="8">
    <location>
        <begin position="85"/>
        <end position="136"/>
    </location>
</feature>
<feature type="chain" id="PRO_5043495737" description="Carboxypeptidase" evidence="9">
    <location>
        <begin position="16"/>
        <end position="693"/>
    </location>
</feature>
<comment type="caution">
    <text evidence="10">The sequence shown here is derived from an EMBL/GenBank/DDBJ whole genome shotgun (WGS) entry which is preliminary data.</text>
</comment>
<feature type="signal peptide" evidence="9">
    <location>
        <begin position="1"/>
        <end position="15"/>
    </location>
</feature>
<proteinExistence type="inferred from homology"/>
<dbReference type="InterPro" id="IPR018202">
    <property type="entry name" value="Ser_caboxypep_ser_AS"/>
</dbReference>
<evidence type="ECO:0000313" key="10">
    <source>
        <dbReference type="EMBL" id="GMM50597.1"/>
    </source>
</evidence>
<dbReference type="PROSITE" id="PS00560">
    <property type="entry name" value="CARBOXYPEPT_SER_HIS"/>
    <property type="match status" value="1"/>
</dbReference>
<dbReference type="AlphaFoldDB" id="A0AAV5RHA9"/>
<organism evidence="10 11">
    <name type="scientific">Starmerella bacillaris</name>
    <name type="common">Yeast</name>
    <name type="synonym">Candida zemplinina</name>
    <dbReference type="NCBI Taxonomy" id="1247836"/>
    <lineage>
        <taxon>Eukaryota</taxon>
        <taxon>Fungi</taxon>
        <taxon>Dikarya</taxon>
        <taxon>Ascomycota</taxon>
        <taxon>Saccharomycotina</taxon>
        <taxon>Dipodascomycetes</taxon>
        <taxon>Dipodascales</taxon>
        <taxon>Trichomonascaceae</taxon>
        <taxon>Starmerella</taxon>
    </lineage>
</organism>
<evidence type="ECO:0000256" key="8">
    <source>
        <dbReference type="SAM" id="MobiDB-lite"/>
    </source>
</evidence>
<dbReference type="EC" id="3.4.16.-" evidence="7"/>
<dbReference type="Pfam" id="PF00450">
    <property type="entry name" value="Peptidase_S10"/>
    <property type="match status" value="1"/>
</dbReference>
<keyword evidence="5 7" id="KW-0378">Hydrolase</keyword>
<dbReference type="PRINTS" id="PR00724">
    <property type="entry name" value="CRBOXYPTASEC"/>
</dbReference>
<keyword evidence="3 7" id="KW-0645">Protease</keyword>
<evidence type="ECO:0000256" key="7">
    <source>
        <dbReference type="RuleBase" id="RU361156"/>
    </source>
</evidence>
<reference evidence="10 11" key="1">
    <citation type="journal article" date="2023" name="Elife">
        <title>Identification of key yeast species and microbe-microbe interactions impacting larval growth of Drosophila in the wild.</title>
        <authorList>
            <person name="Mure A."/>
            <person name="Sugiura Y."/>
            <person name="Maeda R."/>
            <person name="Honda K."/>
            <person name="Sakurai N."/>
            <person name="Takahashi Y."/>
            <person name="Watada M."/>
            <person name="Katoh T."/>
            <person name="Gotoh A."/>
            <person name="Gotoh Y."/>
            <person name="Taniguchi I."/>
            <person name="Nakamura K."/>
            <person name="Hayashi T."/>
            <person name="Katayama T."/>
            <person name="Uemura T."/>
            <person name="Hattori Y."/>
        </authorList>
    </citation>
    <scope>NUCLEOTIDE SEQUENCE [LARGE SCALE GENOMIC DNA]</scope>
    <source>
        <strain evidence="10 11">SB-73</strain>
    </source>
</reference>
<dbReference type="GO" id="GO:0000324">
    <property type="term" value="C:fungal-type vacuole"/>
    <property type="evidence" value="ECO:0007669"/>
    <property type="project" value="TreeGrafter"/>
</dbReference>
<dbReference type="InterPro" id="IPR033124">
    <property type="entry name" value="Ser_caboxypep_his_AS"/>
</dbReference>
<evidence type="ECO:0000256" key="6">
    <source>
        <dbReference type="ARBA" id="ARBA00023180"/>
    </source>
</evidence>
<dbReference type="PANTHER" id="PTHR11802">
    <property type="entry name" value="SERINE PROTEASE FAMILY S10 SERINE CARBOXYPEPTIDASE"/>
    <property type="match status" value="1"/>
</dbReference>
<dbReference type="EMBL" id="BTGC01000003">
    <property type="protein sequence ID" value="GMM50597.1"/>
    <property type="molecule type" value="Genomic_DNA"/>
</dbReference>